<dbReference type="InterPro" id="IPR023631">
    <property type="entry name" value="Amidase_dom"/>
</dbReference>
<dbReference type="Pfam" id="PF01425">
    <property type="entry name" value="Amidase"/>
    <property type="match status" value="2"/>
</dbReference>
<feature type="domain" description="Amidase" evidence="2">
    <location>
        <begin position="67"/>
        <end position="230"/>
    </location>
</feature>
<dbReference type="GeneID" id="17353945"/>
<dbReference type="InterPro" id="IPR020556">
    <property type="entry name" value="Amidase_CS"/>
</dbReference>
<evidence type="ECO:0000313" key="4">
    <source>
        <dbReference type="Proteomes" id="UP000008141"/>
    </source>
</evidence>
<dbReference type="eggNOG" id="KOG1211">
    <property type="taxonomic scope" value="Eukaryota"/>
</dbReference>
<organism evidence="4">
    <name type="scientific">Chlorella variabilis</name>
    <name type="common">Green alga</name>
    <dbReference type="NCBI Taxonomy" id="554065"/>
    <lineage>
        <taxon>Eukaryota</taxon>
        <taxon>Viridiplantae</taxon>
        <taxon>Chlorophyta</taxon>
        <taxon>core chlorophytes</taxon>
        <taxon>Trebouxiophyceae</taxon>
        <taxon>Chlorellales</taxon>
        <taxon>Chlorellaceae</taxon>
        <taxon>Chlorella clade</taxon>
        <taxon>Chlorella</taxon>
    </lineage>
</organism>
<dbReference type="OMA" id="WGLRTTH"/>
<dbReference type="Gene3D" id="3.90.1300.10">
    <property type="entry name" value="Amidase signature (AS) domain"/>
    <property type="match status" value="1"/>
</dbReference>
<dbReference type="RefSeq" id="XP_005846832.1">
    <property type="nucleotide sequence ID" value="XM_005846770.1"/>
</dbReference>
<dbReference type="PANTHER" id="PTHR46310">
    <property type="entry name" value="AMIDASE 1"/>
    <property type="match status" value="1"/>
</dbReference>
<evidence type="ECO:0000259" key="2">
    <source>
        <dbReference type="Pfam" id="PF01425"/>
    </source>
</evidence>
<dbReference type="Proteomes" id="UP000008141">
    <property type="component" value="Unassembled WGS sequence"/>
</dbReference>
<dbReference type="InterPro" id="IPR036928">
    <property type="entry name" value="AS_sf"/>
</dbReference>
<keyword evidence="4" id="KW-1185">Reference proteome</keyword>
<evidence type="ECO:0000256" key="1">
    <source>
        <dbReference type="ARBA" id="ARBA00009199"/>
    </source>
</evidence>
<protein>
    <recommendedName>
        <fullName evidence="2">Amidase domain-containing protein</fullName>
    </recommendedName>
</protein>
<dbReference type="EMBL" id="GL433847">
    <property type="protein sequence ID" value="EFN54730.1"/>
    <property type="molecule type" value="Genomic_DNA"/>
</dbReference>
<dbReference type="PANTHER" id="PTHR46310:SF7">
    <property type="entry name" value="AMIDASE 1"/>
    <property type="match status" value="1"/>
</dbReference>
<feature type="domain" description="Amidase" evidence="2">
    <location>
        <begin position="332"/>
        <end position="438"/>
    </location>
</feature>
<comment type="similarity">
    <text evidence="1">Belongs to the amidase family.</text>
</comment>
<dbReference type="InParanoid" id="E1ZI79"/>
<sequence>MISQRLLVRGAKAVTGDRHPLPFLSAAHLAVRSSSSHPSGRGGVRGMATHAELHSQGCYIGEVHVVGAPSGPLTGLTAVVKDCFDVAGHRTSNGSPAWLETHPPAQRNAAAVQALLDAGATIIGTNVMDEMAYSLAGENAHYGTPANPAAPGRIPGGSSSGTAAAVAAGDADLGLGGDTGGSVRVPACHCGILGIRPTHGRVSLQGAVPLAPSFDTGGWFARDAGVLRAVGGVLLDGGSRRPAQLRRLLVAADAFGLAEEATTKALYDALSPKIDQVAALLSKPQEVEVGSSTGGLSQAWFNAFRVHQAHEIWQQHGAWVTEHRPNFGPGIRERFQMAEGVSRKQYEEAAQQRGAARQRLAELLGGDGVLMLPTAPAPAPLLNTPSDQLDAFRTSLISLTCIAGLSGFPQVNVPIADVEGLPVGLGLIGPPGSDEDLLELTEQLLAVLR</sequence>
<dbReference type="PROSITE" id="PS00571">
    <property type="entry name" value="AMIDASES"/>
    <property type="match status" value="1"/>
</dbReference>
<proteinExistence type="inferred from homology"/>
<reference evidence="3 4" key="1">
    <citation type="journal article" date="2010" name="Plant Cell">
        <title>The Chlorella variabilis NC64A genome reveals adaptation to photosymbiosis, coevolution with viruses, and cryptic sex.</title>
        <authorList>
            <person name="Blanc G."/>
            <person name="Duncan G."/>
            <person name="Agarkova I."/>
            <person name="Borodovsky M."/>
            <person name="Gurnon J."/>
            <person name="Kuo A."/>
            <person name="Lindquist E."/>
            <person name="Lucas S."/>
            <person name="Pangilinan J."/>
            <person name="Polle J."/>
            <person name="Salamov A."/>
            <person name="Terry A."/>
            <person name="Yamada T."/>
            <person name="Dunigan D.D."/>
            <person name="Grigoriev I.V."/>
            <person name="Claverie J.M."/>
            <person name="Van Etten J.L."/>
        </authorList>
    </citation>
    <scope>NUCLEOTIDE SEQUENCE [LARGE SCALE GENOMIC DNA]</scope>
    <source>
        <strain evidence="3 4">NC64A</strain>
    </source>
</reference>
<dbReference type="FunCoup" id="E1ZI79">
    <property type="interactions" value="694"/>
</dbReference>
<name>E1ZI79_CHLVA</name>
<dbReference type="SUPFAM" id="SSF75304">
    <property type="entry name" value="Amidase signature (AS) enzymes"/>
    <property type="match status" value="1"/>
</dbReference>
<dbReference type="AlphaFoldDB" id="E1ZI79"/>
<dbReference type="STRING" id="554065.E1ZI79"/>
<accession>E1ZI79</accession>
<gene>
    <name evidence="3" type="ORF">CHLNCDRAFT_35982</name>
</gene>
<evidence type="ECO:0000313" key="3">
    <source>
        <dbReference type="EMBL" id="EFN54730.1"/>
    </source>
</evidence>
<dbReference type="NCBIfam" id="NF006169">
    <property type="entry name" value="PRK08310.1"/>
    <property type="match status" value="1"/>
</dbReference>
<dbReference type="OrthoDB" id="245563at2759"/>
<dbReference type="KEGG" id="cvr:CHLNCDRAFT_35982"/>